<evidence type="ECO:0000256" key="11">
    <source>
        <dbReference type="ARBA" id="ARBA00048606"/>
    </source>
</evidence>
<comment type="catalytic activity">
    <reaction evidence="11">
        <text>N-(5Z,8Z,11Z,14Z-eicosatetraenoyl)-ethanolamine + H2O = ethanolamine + (5Z,8Z,11Z,14Z)-eicosatetraenoate</text>
        <dbReference type="Rhea" id="RHEA:26136"/>
        <dbReference type="ChEBI" id="CHEBI:2700"/>
        <dbReference type="ChEBI" id="CHEBI:15377"/>
        <dbReference type="ChEBI" id="CHEBI:32395"/>
        <dbReference type="ChEBI" id="CHEBI:57603"/>
        <dbReference type="EC" id="3.5.1.99"/>
    </reaction>
    <physiologicalReaction direction="left-to-right" evidence="11">
        <dbReference type="Rhea" id="RHEA:26137"/>
    </physiologicalReaction>
</comment>
<dbReference type="GO" id="GO:0004040">
    <property type="term" value="F:amidase activity"/>
    <property type="evidence" value="ECO:0007669"/>
    <property type="project" value="TreeGrafter"/>
</dbReference>
<comment type="catalytic activity">
    <reaction evidence="12">
        <text>N-(5Z,8Z,11Z,14Z-eicosatetraenoyl)-L-serine + H2O = (5Z,8Z,11Z,14Z)-eicosatetraenoate + L-serine</text>
        <dbReference type="Rhea" id="RHEA:64116"/>
        <dbReference type="ChEBI" id="CHEBI:15377"/>
        <dbReference type="ChEBI" id="CHEBI:32395"/>
        <dbReference type="ChEBI" id="CHEBI:33384"/>
        <dbReference type="ChEBI" id="CHEBI:149697"/>
    </reaction>
    <physiologicalReaction direction="left-to-right" evidence="12">
        <dbReference type="Rhea" id="RHEA:64117"/>
    </physiologicalReaction>
</comment>
<evidence type="ECO:0000256" key="26">
    <source>
        <dbReference type="ARBA" id="ARBA00052458"/>
    </source>
</evidence>
<dbReference type="PANTHER" id="PTHR45847:SF3">
    <property type="entry name" value="FATTY-ACID AMIDE HYDROLASE 1"/>
    <property type="match status" value="1"/>
</dbReference>
<comment type="catalytic activity">
    <reaction evidence="24">
        <text>(9Z,12Z,15Z)-octadecatrienamide + H2O = (9Z,12Z,15Z)-octadecatrienoate + NH4(+)</text>
        <dbReference type="Rhea" id="RHEA:62976"/>
        <dbReference type="ChEBI" id="CHEBI:15377"/>
        <dbReference type="ChEBI" id="CHEBI:28938"/>
        <dbReference type="ChEBI" id="CHEBI:32387"/>
        <dbReference type="ChEBI" id="CHEBI:142684"/>
    </reaction>
    <physiologicalReaction direction="left-to-right" evidence="24">
        <dbReference type="Rhea" id="RHEA:62977"/>
    </physiologicalReaction>
</comment>
<comment type="catalytic activity">
    <reaction evidence="33">
        <text>(15Z)-tetracosenamide + H2O = (15Z)-tetracosenoate + NH4(+)</text>
        <dbReference type="Rhea" id="RHEA:63028"/>
        <dbReference type="ChEBI" id="CHEBI:15377"/>
        <dbReference type="ChEBI" id="CHEBI:28938"/>
        <dbReference type="ChEBI" id="CHEBI:32392"/>
        <dbReference type="ChEBI" id="CHEBI:146166"/>
    </reaction>
    <physiologicalReaction direction="left-to-right" evidence="33">
        <dbReference type="Rhea" id="RHEA:63029"/>
    </physiologicalReaction>
</comment>
<evidence type="ECO:0000313" key="42">
    <source>
        <dbReference type="Proteomes" id="UP001190640"/>
    </source>
</evidence>
<feature type="active site" description="Charge relay system" evidence="38">
    <location>
        <position position="211"/>
    </location>
</feature>
<comment type="catalytic activity">
    <reaction evidence="31">
        <text>(11Z,14Z,17Z)-eicosatrienamide + H2O = (11Z,14Z,17Z)-eicosatrienoate + NH4(+)</text>
        <dbReference type="Rhea" id="RHEA:63000"/>
        <dbReference type="ChEBI" id="CHEBI:15377"/>
        <dbReference type="ChEBI" id="CHEBI:28938"/>
        <dbReference type="ChEBI" id="CHEBI:77223"/>
        <dbReference type="ChEBI" id="CHEBI:146164"/>
    </reaction>
    <physiologicalReaction direction="left-to-right" evidence="31">
        <dbReference type="Rhea" id="RHEA:63001"/>
    </physiologicalReaction>
</comment>
<evidence type="ECO:0000256" key="27">
    <source>
        <dbReference type="ARBA" id="ARBA00052512"/>
    </source>
</evidence>
<comment type="catalytic activity">
    <reaction evidence="8">
        <text>(9Z)-octadecenoate + glycine = N-(9Z-octadecenoyl)glycine + H2O</text>
        <dbReference type="Rhea" id="RHEA:51316"/>
        <dbReference type="ChEBI" id="CHEBI:15377"/>
        <dbReference type="ChEBI" id="CHEBI:30823"/>
        <dbReference type="ChEBI" id="CHEBI:57305"/>
        <dbReference type="ChEBI" id="CHEBI:133992"/>
    </reaction>
    <physiologicalReaction direction="right-to-left" evidence="8">
        <dbReference type="Rhea" id="RHEA:51318"/>
    </physiologicalReaction>
</comment>
<reference evidence="43" key="1">
    <citation type="submission" date="2025-08" db="UniProtKB">
        <authorList>
            <consortium name="RefSeq"/>
        </authorList>
    </citation>
    <scope>IDENTIFICATION</scope>
    <source>
        <tissue evidence="43">Blood</tissue>
    </source>
</reference>
<keyword evidence="40" id="KW-1133">Transmembrane helix</keyword>
<gene>
    <name evidence="43" type="primary">LOC129330427</name>
</gene>
<dbReference type="Pfam" id="PF01425">
    <property type="entry name" value="Amidase"/>
    <property type="match status" value="1"/>
</dbReference>
<evidence type="ECO:0000313" key="43">
    <source>
        <dbReference type="RefSeq" id="XP_054836431.1"/>
    </source>
</evidence>
<comment type="catalytic activity">
    <reaction evidence="14">
        <text>1-O-methyl-(5Z,8Z,11Z,14Z)-eicosatetraenoate + H2O = methanol + (5Z,8Z,11Z,14Z)-eicosatetraenoate + H(+)</text>
        <dbReference type="Rhea" id="RHEA:63052"/>
        <dbReference type="ChEBI" id="CHEBI:15377"/>
        <dbReference type="ChEBI" id="CHEBI:15378"/>
        <dbReference type="ChEBI" id="CHEBI:17790"/>
        <dbReference type="ChEBI" id="CHEBI:32395"/>
        <dbReference type="ChEBI" id="CHEBI:78033"/>
    </reaction>
    <physiologicalReaction direction="left-to-right" evidence="14">
        <dbReference type="Rhea" id="RHEA:63053"/>
    </physiologicalReaction>
</comment>
<proteinExistence type="inferred from homology"/>
<organism evidence="42 43">
    <name type="scientific">Eublepharis macularius</name>
    <name type="common">Leopard gecko</name>
    <name type="synonym">Cyrtodactylus macularius</name>
    <dbReference type="NCBI Taxonomy" id="481883"/>
    <lineage>
        <taxon>Eukaryota</taxon>
        <taxon>Metazoa</taxon>
        <taxon>Chordata</taxon>
        <taxon>Craniata</taxon>
        <taxon>Vertebrata</taxon>
        <taxon>Euteleostomi</taxon>
        <taxon>Lepidosauria</taxon>
        <taxon>Squamata</taxon>
        <taxon>Bifurcata</taxon>
        <taxon>Gekkota</taxon>
        <taxon>Eublepharidae</taxon>
        <taxon>Eublepharinae</taxon>
        <taxon>Eublepharis</taxon>
    </lineage>
</organism>
<dbReference type="InterPro" id="IPR036928">
    <property type="entry name" value="AS_sf"/>
</dbReference>
<evidence type="ECO:0000256" key="24">
    <source>
        <dbReference type="ARBA" id="ARBA00052337"/>
    </source>
</evidence>
<evidence type="ECO:0000256" key="40">
    <source>
        <dbReference type="SAM" id="Phobius"/>
    </source>
</evidence>
<evidence type="ECO:0000256" key="9">
    <source>
        <dbReference type="ARBA" id="ARBA00047476"/>
    </source>
</evidence>
<evidence type="ECO:0000256" key="23">
    <source>
        <dbReference type="ARBA" id="ARBA00052289"/>
    </source>
</evidence>
<comment type="catalytic activity">
    <reaction evidence="19">
        <text>N-(9Z-hexadecenoyl) ethanolamine + H2O = (9Z)-hexadecenoate + ethanolamine</text>
        <dbReference type="Rhea" id="RHEA:35563"/>
        <dbReference type="ChEBI" id="CHEBI:15377"/>
        <dbReference type="ChEBI" id="CHEBI:32372"/>
        <dbReference type="ChEBI" id="CHEBI:57603"/>
        <dbReference type="ChEBI" id="CHEBI:71465"/>
    </reaction>
    <physiologicalReaction direction="left-to-right" evidence="19">
        <dbReference type="Rhea" id="RHEA:35564"/>
    </physiologicalReaction>
</comment>
<comment type="catalytic activity">
    <reaction evidence="15">
        <text>tetradecamide + H2O = tetradecanoate + NH4(+)</text>
        <dbReference type="Rhea" id="RHEA:62992"/>
        <dbReference type="ChEBI" id="CHEBI:15377"/>
        <dbReference type="ChEBI" id="CHEBI:28938"/>
        <dbReference type="ChEBI" id="CHEBI:30807"/>
        <dbReference type="ChEBI" id="CHEBI:137125"/>
    </reaction>
    <physiologicalReaction direction="left-to-right" evidence="15">
        <dbReference type="Rhea" id="RHEA:62993"/>
    </physiologicalReaction>
</comment>
<comment type="catalytic activity">
    <reaction evidence="23">
        <text>N-(9Z-octadecenoyl)-taurine + H2O = taurine + (9Z)-octadecenoate</text>
        <dbReference type="Rhea" id="RHEA:63148"/>
        <dbReference type="ChEBI" id="CHEBI:15377"/>
        <dbReference type="ChEBI" id="CHEBI:30823"/>
        <dbReference type="ChEBI" id="CHEBI:146191"/>
        <dbReference type="ChEBI" id="CHEBI:507393"/>
    </reaction>
    <physiologicalReaction direction="left-to-right" evidence="23">
        <dbReference type="Rhea" id="RHEA:63149"/>
    </physiologicalReaction>
</comment>
<evidence type="ECO:0000256" key="3">
    <source>
        <dbReference type="ARBA" id="ARBA00012112"/>
    </source>
</evidence>
<dbReference type="InterPro" id="IPR052096">
    <property type="entry name" value="Endocannabinoid_amidase"/>
</dbReference>
<dbReference type="Gene3D" id="3.90.1300.10">
    <property type="entry name" value="Amidase signature (AS) domain"/>
    <property type="match status" value="1"/>
</dbReference>
<sequence>MCVNLVSAFLCCSAAAILLLNWHRRRTVRGKMKEAKWRRERALEQMEKAVRKYKEQNSGYQPAPILSFTLPQLCGKLRDGSLSPESVFYAYMDKALDVTRKVNCVTDYLEDSESQLLHMKSQGKKGLLYGVPISIKDSIDCKGHDSTLGLVKRLHKPAAADAVVVQVLKQQGAIPFVKTNVPQSLLNYDCSNLMFGQTVHPMDHTKTPGGSSGGEGALIKSGGSILGIGTDVGGSLRIPAAFCGICGFKATGNRISKRGIIPSIRGQKSASAGVGPMSKDVDSLVLCLRALLCDKMFQLDPTVAPLPFNEEMYSSSQPLRIGYYTTDSFTMPSPSMRRAVLETKQLLEKAGHMLVPFKPLHMDHFMSTIVPAGLFADGGATFLESFQGESEDPNIKELLLMAKLPGWLRHFLSWIIRSISPRMSKVLRSMKEKSVNQLWKLHIEIEEYCREFIAEWKRLSLDVVLCPALGPAFKTGFPGKLSVGASYTILYNYLDFPAGVVPVTTVTGKDEEDLKTFRGHYNDIWDRTFVKAVEGAVGLPVAVQCVALPWQDELCLRFMKEVEKLTWEKQRKH</sequence>
<comment type="catalytic activity">
    <reaction evidence="20">
        <text>N-octadecanoyl ethanolamine + H2O = octadecanoate + ethanolamine</text>
        <dbReference type="Rhea" id="RHEA:63124"/>
        <dbReference type="ChEBI" id="CHEBI:15377"/>
        <dbReference type="ChEBI" id="CHEBI:25629"/>
        <dbReference type="ChEBI" id="CHEBI:57603"/>
        <dbReference type="ChEBI" id="CHEBI:85299"/>
    </reaction>
    <physiologicalReaction direction="left-to-right" evidence="20">
        <dbReference type="Rhea" id="RHEA:63125"/>
    </physiologicalReaction>
</comment>
<dbReference type="EC" id="3.5.1.99" evidence="3"/>
<evidence type="ECO:0000256" key="2">
    <source>
        <dbReference type="ARBA" id="ARBA00009199"/>
    </source>
</evidence>
<comment type="catalytic activity">
    <reaction evidence="18">
        <text>(11Z)-eicosenamide + H2O = (11Z)-eicosenoate + NH4(+)</text>
        <dbReference type="Rhea" id="RHEA:63120"/>
        <dbReference type="ChEBI" id="CHEBI:15377"/>
        <dbReference type="ChEBI" id="CHEBI:28938"/>
        <dbReference type="ChEBI" id="CHEBI:32426"/>
        <dbReference type="ChEBI" id="CHEBI:146167"/>
    </reaction>
    <physiologicalReaction direction="left-to-right" evidence="18">
        <dbReference type="Rhea" id="RHEA:63121"/>
    </physiologicalReaction>
</comment>
<dbReference type="AlphaFoldDB" id="A0AA97KZB9"/>
<evidence type="ECO:0000256" key="15">
    <source>
        <dbReference type="ARBA" id="ARBA00050766"/>
    </source>
</evidence>
<evidence type="ECO:0000256" key="18">
    <source>
        <dbReference type="ARBA" id="ARBA00051311"/>
    </source>
</evidence>
<dbReference type="KEGG" id="emc:129330427"/>
<feature type="domain" description="Amidase" evidence="41">
    <location>
        <begin position="90"/>
        <end position="556"/>
    </location>
</feature>
<comment type="catalytic activity">
    <reaction evidence="27">
        <text>(6Z)-octadecenamide + H2O = (6Z)-octadecenoate + NH4(+)</text>
        <dbReference type="Rhea" id="RHEA:63008"/>
        <dbReference type="ChEBI" id="CHEBI:15377"/>
        <dbReference type="ChEBI" id="CHEBI:28938"/>
        <dbReference type="ChEBI" id="CHEBI:32375"/>
        <dbReference type="ChEBI" id="CHEBI:146168"/>
    </reaction>
    <physiologicalReaction direction="left-to-right" evidence="27">
        <dbReference type="Rhea" id="RHEA:63009"/>
    </physiologicalReaction>
</comment>
<comment type="catalytic activity">
    <reaction evidence="1">
        <text>(9Z)-octadecenamide + H2O = (9Z)-octadecenoate + NH4(+)</text>
        <dbReference type="Rhea" id="RHEA:26506"/>
        <dbReference type="ChEBI" id="CHEBI:15377"/>
        <dbReference type="ChEBI" id="CHEBI:28938"/>
        <dbReference type="ChEBI" id="CHEBI:30823"/>
        <dbReference type="ChEBI" id="CHEBI:116314"/>
        <dbReference type="EC" id="3.5.1.99"/>
    </reaction>
    <physiologicalReaction direction="left-to-right" evidence="1">
        <dbReference type="Rhea" id="RHEA:26507"/>
    </physiologicalReaction>
</comment>
<feature type="binding site" evidence="39">
    <location>
        <position position="211"/>
    </location>
    <ligand>
        <name>substrate</name>
    </ligand>
</feature>
<evidence type="ECO:0000256" key="21">
    <source>
        <dbReference type="ARBA" id="ARBA00051492"/>
    </source>
</evidence>
<evidence type="ECO:0000256" key="32">
    <source>
        <dbReference type="ARBA" id="ARBA00052857"/>
    </source>
</evidence>
<evidence type="ECO:0000256" key="30">
    <source>
        <dbReference type="ARBA" id="ARBA00052709"/>
    </source>
</evidence>
<evidence type="ECO:0000256" key="6">
    <source>
        <dbReference type="ARBA" id="ARBA00022963"/>
    </source>
</evidence>
<evidence type="ECO:0000256" key="7">
    <source>
        <dbReference type="ARBA" id="ARBA00023098"/>
    </source>
</evidence>
<dbReference type="PIRSF" id="PIRSF001221">
    <property type="entry name" value="Amidase_fungi"/>
    <property type="match status" value="1"/>
</dbReference>
<evidence type="ECO:0000256" key="1">
    <source>
        <dbReference type="ARBA" id="ARBA00000208"/>
    </source>
</evidence>
<evidence type="ECO:0000256" key="39">
    <source>
        <dbReference type="PIRSR" id="PIRSR001221-2"/>
    </source>
</evidence>
<feature type="active site" description="Charge relay system" evidence="38">
    <location>
        <position position="136"/>
    </location>
</feature>
<evidence type="ECO:0000256" key="37">
    <source>
        <dbReference type="ARBA" id="ARBA00077216"/>
    </source>
</evidence>
<evidence type="ECO:0000256" key="13">
    <source>
        <dbReference type="ARBA" id="ARBA00050403"/>
    </source>
</evidence>
<evidence type="ECO:0000256" key="29">
    <source>
        <dbReference type="ARBA" id="ARBA00052634"/>
    </source>
</evidence>
<evidence type="ECO:0000256" key="25">
    <source>
        <dbReference type="ARBA" id="ARBA00052426"/>
    </source>
</evidence>
<evidence type="ECO:0000256" key="20">
    <source>
        <dbReference type="ARBA" id="ARBA00051454"/>
    </source>
</evidence>
<evidence type="ECO:0000256" key="10">
    <source>
        <dbReference type="ARBA" id="ARBA00048052"/>
    </source>
</evidence>
<evidence type="ECO:0000256" key="22">
    <source>
        <dbReference type="ARBA" id="ARBA00051914"/>
    </source>
</evidence>
<evidence type="ECO:0000256" key="16">
    <source>
        <dbReference type="ARBA" id="ARBA00050992"/>
    </source>
</evidence>
<comment type="catalytic activity">
    <reaction evidence="17">
        <text>(5Z,8Z,11Z,14Z)-eicosatetraenamide + H2O = (5Z,8Z,11Z,14Z)-eicosatetraenoate + NH4(+)</text>
        <dbReference type="Rhea" id="RHEA:63016"/>
        <dbReference type="ChEBI" id="CHEBI:15377"/>
        <dbReference type="ChEBI" id="CHEBI:28938"/>
        <dbReference type="ChEBI" id="CHEBI:32395"/>
        <dbReference type="ChEBI" id="CHEBI:137830"/>
    </reaction>
    <physiologicalReaction direction="left-to-right" evidence="17">
        <dbReference type="Rhea" id="RHEA:63017"/>
    </physiologicalReaction>
</comment>
<dbReference type="InterPro" id="IPR023631">
    <property type="entry name" value="Amidase_dom"/>
</dbReference>
<comment type="catalytic activity">
    <reaction evidence="22">
        <text>N-docosanoyl-taurine + H2O = docosanoate + taurine</text>
        <dbReference type="Rhea" id="RHEA:63156"/>
        <dbReference type="ChEBI" id="CHEBI:15377"/>
        <dbReference type="ChEBI" id="CHEBI:23858"/>
        <dbReference type="ChEBI" id="CHEBI:146196"/>
        <dbReference type="ChEBI" id="CHEBI:507393"/>
    </reaction>
    <physiologicalReaction direction="left-to-right" evidence="22">
        <dbReference type="Rhea" id="RHEA:63157"/>
    </physiologicalReaction>
</comment>
<evidence type="ECO:0000256" key="4">
    <source>
        <dbReference type="ARBA" id="ARBA00022553"/>
    </source>
</evidence>
<keyword evidence="42" id="KW-1185">Reference proteome</keyword>
<dbReference type="Proteomes" id="UP001190640">
    <property type="component" value="Chromosome 5"/>
</dbReference>
<dbReference type="GO" id="GO:0017064">
    <property type="term" value="F:fatty acid amide hydrolase activity"/>
    <property type="evidence" value="ECO:0007669"/>
    <property type="project" value="UniProtKB-EC"/>
</dbReference>
<keyword evidence="4" id="KW-0597">Phosphoprotein</keyword>
<keyword evidence="5" id="KW-0378">Hydrolase</keyword>
<keyword evidence="6" id="KW-0442">Lipid degradation</keyword>
<comment type="catalytic activity">
    <reaction evidence="21">
        <text>N-tetracosanoyl-taurine + H2O = tetracosanoate + taurine</text>
        <dbReference type="Rhea" id="RHEA:63140"/>
        <dbReference type="ChEBI" id="CHEBI:15377"/>
        <dbReference type="ChEBI" id="CHEBI:31014"/>
        <dbReference type="ChEBI" id="CHEBI:132049"/>
        <dbReference type="ChEBI" id="CHEBI:507393"/>
    </reaction>
    <physiologicalReaction direction="left-to-right" evidence="21">
        <dbReference type="Rhea" id="RHEA:63141"/>
    </physiologicalReaction>
</comment>
<evidence type="ECO:0000259" key="41">
    <source>
        <dbReference type="Pfam" id="PF01425"/>
    </source>
</evidence>
<keyword evidence="7" id="KW-0443">Lipid metabolism</keyword>
<evidence type="ECO:0000256" key="14">
    <source>
        <dbReference type="ARBA" id="ARBA00050481"/>
    </source>
</evidence>
<evidence type="ECO:0000256" key="12">
    <source>
        <dbReference type="ARBA" id="ARBA00050294"/>
    </source>
</evidence>
<keyword evidence="40" id="KW-0472">Membrane</keyword>
<dbReference type="GeneID" id="129330427"/>
<evidence type="ECO:0000256" key="17">
    <source>
        <dbReference type="ARBA" id="ARBA00051200"/>
    </source>
</evidence>
<comment type="catalytic activity">
    <reaction evidence="28">
        <text>N-(15Z-tetracosenoyl)-taurine + H2O = (15Z)-tetracosenoate + taurine</text>
        <dbReference type="Rhea" id="RHEA:63160"/>
        <dbReference type="ChEBI" id="CHEBI:15377"/>
        <dbReference type="ChEBI" id="CHEBI:32392"/>
        <dbReference type="ChEBI" id="CHEBI:146198"/>
        <dbReference type="ChEBI" id="CHEBI:507393"/>
    </reaction>
    <physiologicalReaction direction="left-to-right" evidence="28">
        <dbReference type="Rhea" id="RHEA:63161"/>
    </physiologicalReaction>
</comment>
<comment type="catalytic activity">
    <reaction evidence="13">
        <text>(11Z,14Z)-eicosadienamide + H2O = (11Z,14Z)-eicosadienoate + NH4(+)</text>
        <dbReference type="Rhea" id="RHEA:63004"/>
        <dbReference type="ChEBI" id="CHEBI:15377"/>
        <dbReference type="ChEBI" id="CHEBI:28938"/>
        <dbReference type="ChEBI" id="CHEBI:77220"/>
        <dbReference type="ChEBI" id="CHEBI:146165"/>
    </reaction>
    <physiologicalReaction direction="left-to-right" evidence="13">
        <dbReference type="Rhea" id="RHEA:63005"/>
    </physiologicalReaction>
</comment>
<dbReference type="RefSeq" id="XP_054836431.1">
    <property type="nucleotide sequence ID" value="XM_054980456.1"/>
</dbReference>
<feature type="binding site" evidence="39">
    <location>
        <begin position="232"/>
        <end position="235"/>
    </location>
    <ligand>
        <name>substrate</name>
    </ligand>
</feature>
<evidence type="ECO:0000256" key="31">
    <source>
        <dbReference type="ARBA" id="ARBA00052818"/>
    </source>
</evidence>
<comment type="catalytic activity">
    <reaction evidence="10">
        <text>N-(9Z-octadecenoyl) ethanolamine + H2O = ethanolamine + (9Z)-octadecenoate</text>
        <dbReference type="Rhea" id="RHEA:45060"/>
        <dbReference type="ChEBI" id="CHEBI:15377"/>
        <dbReference type="ChEBI" id="CHEBI:30823"/>
        <dbReference type="ChEBI" id="CHEBI:57603"/>
        <dbReference type="ChEBI" id="CHEBI:71466"/>
    </reaction>
    <physiologicalReaction direction="left-to-right" evidence="10">
        <dbReference type="Rhea" id="RHEA:45061"/>
    </physiologicalReaction>
</comment>
<evidence type="ECO:0000256" key="5">
    <source>
        <dbReference type="ARBA" id="ARBA00022801"/>
    </source>
</evidence>
<keyword evidence="40" id="KW-0812">Transmembrane</keyword>
<evidence type="ECO:0000256" key="28">
    <source>
        <dbReference type="ARBA" id="ARBA00052514"/>
    </source>
</evidence>
<evidence type="ECO:0000256" key="33">
    <source>
        <dbReference type="ARBA" id="ARBA00052906"/>
    </source>
</evidence>
<comment type="similarity">
    <text evidence="2">Belongs to the amidase family.</text>
</comment>
<dbReference type="PANTHER" id="PTHR45847">
    <property type="entry name" value="FATTY ACID AMIDE HYDROLASE"/>
    <property type="match status" value="1"/>
</dbReference>
<evidence type="ECO:0000256" key="36">
    <source>
        <dbReference type="ARBA" id="ARBA00077157"/>
    </source>
</evidence>
<evidence type="ECO:0000256" key="35">
    <source>
        <dbReference type="ARBA" id="ARBA00077111"/>
    </source>
</evidence>
<feature type="transmembrane region" description="Helical" evidence="40">
    <location>
        <begin position="6"/>
        <end position="23"/>
    </location>
</feature>
<comment type="catalytic activity">
    <reaction evidence="26">
        <text>N-docosanoyl-ethanolamine + H2O = docosanoate + ethanolamine</text>
        <dbReference type="Rhea" id="RHEA:63128"/>
        <dbReference type="ChEBI" id="CHEBI:15377"/>
        <dbReference type="ChEBI" id="CHEBI:23858"/>
        <dbReference type="ChEBI" id="CHEBI:57603"/>
        <dbReference type="ChEBI" id="CHEBI:146186"/>
    </reaction>
    <physiologicalReaction direction="left-to-right" evidence="26">
        <dbReference type="Rhea" id="RHEA:63129"/>
    </physiologicalReaction>
</comment>
<evidence type="ECO:0000256" key="19">
    <source>
        <dbReference type="ARBA" id="ARBA00051346"/>
    </source>
</evidence>
<evidence type="ECO:0000256" key="38">
    <source>
        <dbReference type="PIRSR" id="PIRSR001221-1"/>
    </source>
</evidence>
<dbReference type="SUPFAM" id="SSF75304">
    <property type="entry name" value="Amidase signature (AS) enzymes"/>
    <property type="match status" value="1"/>
</dbReference>
<comment type="catalytic activity">
    <reaction evidence="25">
        <text>(9Z,12Z)-octadecadienamide + H2O = (9Z,12Z)-octadecadienoate + NH4(+)</text>
        <dbReference type="Rhea" id="RHEA:63020"/>
        <dbReference type="ChEBI" id="CHEBI:15377"/>
        <dbReference type="ChEBI" id="CHEBI:28938"/>
        <dbReference type="ChEBI" id="CHEBI:30245"/>
        <dbReference type="ChEBI" id="CHEBI:82984"/>
    </reaction>
    <physiologicalReaction direction="left-to-right" evidence="25">
        <dbReference type="Rhea" id="RHEA:63021"/>
    </physiologicalReaction>
</comment>
<feature type="binding site" evidence="39">
    <location>
        <position position="185"/>
    </location>
    <ligand>
        <name>substrate</name>
    </ligand>
</feature>
<evidence type="ECO:0000256" key="34">
    <source>
        <dbReference type="ARBA" id="ARBA00073178"/>
    </source>
</evidence>
<dbReference type="FunFam" id="3.90.1300.10:FF:000001">
    <property type="entry name" value="Fatty-acid amide hydrolase 1"/>
    <property type="match status" value="1"/>
</dbReference>
<comment type="catalytic activity">
    <reaction evidence="29">
        <text>N-tricosanoyl-taurine + H2O = tricosanoate + taurine</text>
        <dbReference type="Rhea" id="RHEA:63164"/>
        <dbReference type="ChEBI" id="CHEBI:15377"/>
        <dbReference type="ChEBI" id="CHEBI:79007"/>
        <dbReference type="ChEBI" id="CHEBI:146197"/>
        <dbReference type="ChEBI" id="CHEBI:507393"/>
    </reaction>
    <physiologicalReaction direction="left-to-right" evidence="29">
        <dbReference type="Rhea" id="RHEA:63165"/>
    </physiologicalReaction>
</comment>
<comment type="catalytic activity">
    <reaction evidence="30">
        <text>N-(5Z,8Z,11Z,14Z)-eicosatetraenoyl-glycine + H2O = (5Z,8Z,11Z,14Z)-eicosatetraenoate + glycine</text>
        <dbReference type="Rhea" id="RHEA:64108"/>
        <dbReference type="ChEBI" id="CHEBI:15377"/>
        <dbReference type="ChEBI" id="CHEBI:32395"/>
        <dbReference type="ChEBI" id="CHEBI:57305"/>
        <dbReference type="ChEBI" id="CHEBI:59002"/>
    </reaction>
    <physiologicalReaction direction="left-to-right" evidence="30">
        <dbReference type="Rhea" id="RHEA:64109"/>
    </physiologicalReaction>
</comment>
<dbReference type="GO" id="GO:0009062">
    <property type="term" value="P:fatty acid catabolic process"/>
    <property type="evidence" value="ECO:0007669"/>
    <property type="project" value="TreeGrafter"/>
</dbReference>
<comment type="catalytic activity">
    <reaction evidence="16">
        <text>N-(15Z-tetracosenoyl)-ethanolamine + H2O = (15Z)-tetracosenoate + ethanolamine</text>
        <dbReference type="Rhea" id="RHEA:63144"/>
        <dbReference type="ChEBI" id="CHEBI:15377"/>
        <dbReference type="ChEBI" id="CHEBI:32392"/>
        <dbReference type="ChEBI" id="CHEBI:57603"/>
        <dbReference type="ChEBI" id="CHEBI:146187"/>
    </reaction>
    <physiologicalReaction direction="left-to-right" evidence="16">
        <dbReference type="Rhea" id="RHEA:63145"/>
    </physiologicalReaction>
</comment>
<comment type="catalytic activity">
    <reaction evidence="32">
        <text>(8Z,11Z,14Z)-eicosatrienamide + H2O = (8Z,11Z,14Z)-eicosatrienoate + NH4(+)</text>
        <dbReference type="Rhea" id="RHEA:62996"/>
        <dbReference type="ChEBI" id="CHEBI:15377"/>
        <dbReference type="ChEBI" id="CHEBI:28938"/>
        <dbReference type="ChEBI" id="CHEBI:71589"/>
        <dbReference type="ChEBI" id="CHEBI:146163"/>
    </reaction>
    <physiologicalReaction direction="left-to-right" evidence="32">
        <dbReference type="Rhea" id="RHEA:62997"/>
    </physiologicalReaction>
</comment>
<evidence type="ECO:0000256" key="8">
    <source>
        <dbReference type="ARBA" id="ARBA00047450"/>
    </source>
</evidence>
<comment type="catalytic activity">
    <reaction evidence="9">
        <text>2-(5Z,8Z,11Z,14Z-eicosatetraenoyl)-glycerol + H2O = glycerol + (5Z,8Z,11Z,14Z)-eicosatetraenoate + H(+)</text>
        <dbReference type="Rhea" id="RHEA:26132"/>
        <dbReference type="ChEBI" id="CHEBI:15377"/>
        <dbReference type="ChEBI" id="CHEBI:15378"/>
        <dbReference type="ChEBI" id="CHEBI:17754"/>
        <dbReference type="ChEBI" id="CHEBI:32395"/>
        <dbReference type="ChEBI" id="CHEBI:52392"/>
    </reaction>
    <physiologicalReaction direction="left-to-right" evidence="9">
        <dbReference type="Rhea" id="RHEA:26133"/>
    </physiologicalReaction>
</comment>
<accession>A0AA97KZB9</accession>
<name>A0AA97KZB9_EUBMA</name>
<protein>
    <recommendedName>
        <fullName evidence="34">Fatty-acid amide hydrolase 1</fullName>
        <ecNumber evidence="3">3.5.1.99</ecNumber>
    </recommendedName>
    <alternativeName>
        <fullName evidence="37">Anandamide amidohydrolase 1</fullName>
    </alternativeName>
    <alternativeName>
        <fullName evidence="35">Fatty acid ester hydrolase</fullName>
    </alternativeName>
    <alternativeName>
        <fullName evidence="36">Oleamide hydrolase 1</fullName>
    </alternativeName>
</protein>
<feature type="active site" description="Acyl-ester intermediate" evidence="38">
    <location>
        <position position="235"/>
    </location>
</feature>